<protein>
    <submittedName>
        <fullName evidence="1">Uncharacterized protein</fullName>
    </submittedName>
</protein>
<proteinExistence type="predicted"/>
<dbReference type="AlphaFoldDB" id="A0A0S4LK90"/>
<dbReference type="Proteomes" id="UP000198736">
    <property type="component" value="Unassembled WGS sequence"/>
</dbReference>
<name>A0A0S4LK90_9BACT</name>
<organism evidence="1 2">
    <name type="scientific">Candidatus Nitrospira nitrificans</name>
    <dbReference type="NCBI Taxonomy" id="1742973"/>
    <lineage>
        <taxon>Bacteria</taxon>
        <taxon>Pseudomonadati</taxon>
        <taxon>Nitrospirota</taxon>
        <taxon>Nitrospiria</taxon>
        <taxon>Nitrospirales</taxon>
        <taxon>Nitrospiraceae</taxon>
        <taxon>Nitrospira</taxon>
    </lineage>
</organism>
<reference evidence="2" key="1">
    <citation type="submission" date="2015-10" db="EMBL/GenBank/DDBJ databases">
        <authorList>
            <person name="Luecker S."/>
            <person name="Luecker S."/>
        </authorList>
    </citation>
    <scope>NUCLEOTIDE SEQUENCE [LARGE SCALE GENOMIC DNA]</scope>
</reference>
<accession>A0A0S4LK90</accession>
<dbReference type="EMBL" id="CZPZ01000023">
    <property type="protein sequence ID" value="CUS37310.1"/>
    <property type="molecule type" value="Genomic_DNA"/>
</dbReference>
<evidence type="ECO:0000313" key="2">
    <source>
        <dbReference type="Proteomes" id="UP000198736"/>
    </source>
</evidence>
<gene>
    <name evidence="1" type="ORF">COMA2_30199</name>
</gene>
<evidence type="ECO:0000313" key="1">
    <source>
        <dbReference type="EMBL" id="CUS37310.1"/>
    </source>
</evidence>
<keyword evidence="2" id="KW-1185">Reference proteome</keyword>
<sequence length="47" mass="5429">MREYSAAGQTIFPQGLDRKGQQTFQLFHPILPNKKQHPDFTMLSTSH</sequence>